<organism evidence="3">
    <name type="scientific">viral metagenome</name>
    <dbReference type="NCBI Taxonomy" id="1070528"/>
    <lineage>
        <taxon>unclassified sequences</taxon>
        <taxon>metagenomes</taxon>
        <taxon>organismal metagenomes</taxon>
    </lineage>
</organism>
<protein>
    <submittedName>
        <fullName evidence="3">Uncharacterized protein</fullName>
    </submittedName>
</protein>
<feature type="transmembrane region" description="Helical" evidence="2">
    <location>
        <begin position="66"/>
        <end position="88"/>
    </location>
</feature>
<feature type="region of interest" description="Disordered" evidence="1">
    <location>
        <begin position="216"/>
        <end position="265"/>
    </location>
</feature>
<keyword evidence="2" id="KW-0812">Transmembrane</keyword>
<accession>A0A6C0M4P6</accession>
<evidence type="ECO:0000256" key="1">
    <source>
        <dbReference type="SAM" id="MobiDB-lite"/>
    </source>
</evidence>
<name>A0A6C0M4P6_9ZZZZ</name>
<evidence type="ECO:0000313" key="3">
    <source>
        <dbReference type="EMBL" id="QHU36734.1"/>
    </source>
</evidence>
<feature type="transmembrane region" description="Helical" evidence="2">
    <location>
        <begin position="189"/>
        <end position="210"/>
    </location>
</feature>
<feature type="transmembrane region" description="Helical" evidence="2">
    <location>
        <begin position="162"/>
        <end position="183"/>
    </location>
</feature>
<dbReference type="EMBL" id="MN740631">
    <property type="protein sequence ID" value="QHU36734.1"/>
    <property type="molecule type" value="Genomic_DNA"/>
</dbReference>
<sequence>MKTKIKRKRNKYQMNVEILKLSFLTFIAGVFCKIYDDLNDNNLFNFLKKKNKDYINEFLKGMHYVLLIYVSSIHIYPLLLFVIPNLPLMIVDSNAFDMPYEYSGMIVFSLFSLYLIIDKFSKLKEIFNRNVILLITIYIFGTYCFDTLLFKNIEFGYKKFAVRAFAVILAMSILVINYCFKLIPDELIFCLWYIVGYCLTSCFFQILLIFKSKQDQTTPEPTNTEPTNTEPTNTEPTNTEPTNTEPTNTEPTNTEPTNTEPTVNV</sequence>
<proteinExistence type="predicted"/>
<keyword evidence="2" id="KW-0472">Membrane</keyword>
<feature type="compositionally biased region" description="Low complexity" evidence="1">
    <location>
        <begin position="217"/>
        <end position="265"/>
    </location>
</feature>
<feature type="transmembrane region" description="Helical" evidence="2">
    <location>
        <begin position="100"/>
        <end position="117"/>
    </location>
</feature>
<feature type="transmembrane region" description="Helical" evidence="2">
    <location>
        <begin position="129"/>
        <end position="150"/>
    </location>
</feature>
<dbReference type="AlphaFoldDB" id="A0A6C0M4P6"/>
<keyword evidence="2" id="KW-1133">Transmembrane helix</keyword>
<evidence type="ECO:0000256" key="2">
    <source>
        <dbReference type="SAM" id="Phobius"/>
    </source>
</evidence>
<reference evidence="3" key="1">
    <citation type="journal article" date="2020" name="Nature">
        <title>Giant virus diversity and host interactions through global metagenomics.</title>
        <authorList>
            <person name="Schulz F."/>
            <person name="Roux S."/>
            <person name="Paez-Espino D."/>
            <person name="Jungbluth S."/>
            <person name="Walsh D.A."/>
            <person name="Denef V.J."/>
            <person name="McMahon K.D."/>
            <person name="Konstantinidis K.T."/>
            <person name="Eloe-Fadrosh E.A."/>
            <person name="Kyrpides N.C."/>
            <person name="Woyke T."/>
        </authorList>
    </citation>
    <scope>NUCLEOTIDE SEQUENCE</scope>
    <source>
        <strain evidence="3">GVMAG-S-1035124-57</strain>
    </source>
</reference>